<dbReference type="PROSITE" id="PS00135">
    <property type="entry name" value="TRYPSIN_SER"/>
    <property type="match status" value="1"/>
</dbReference>
<evidence type="ECO:0000256" key="2">
    <source>
        <dbReference type="RuleBase" id="RU363034"/>
    </source>
</evidence>
<dbReference type="InterPro" id="IPR043504">
    <property type="entry name" value="Peptidase_S1_PA_chymotrypsin"/>
</dbReference>
<reference evidence="5" key="1">
    <citation type="journal article" date="2023" name="Insect Mol. Biol.">
        <title>Genome sequencing provides insights into the evolution of gene families encoding plant cell wall-degrading enzymes in longhorned beetles.</title>
        <authorList>
            <person name="Shin N.R."/>
            <person name="Okamura Y."/>
            <person name="Kirsch R."/>
            <person name="Pauchet Y."/>
        </authorList>
    </citation>
    <scope>NUCLEOTIDE SEQUENCE</scope>
    <source>
        <strain evidence="5">AMC_N1</strain>
    </source>
</reference>
<name>A0AAV8YYM0_9CUCU</name>
<dbReference type="PROSITE" id="PS00134">
    <property type="entry name" value="TRYPSIN_HIS"/>
    <property type="match status" value="1"/>
</dbReference>
<dbReference type="SUPFAM" id="SSF50494">
    <property type="entry name" value="Trypsin-like serine proteases"/>
    <property type="match status" value="1"/>
</dbReference>
<feature type="chain" id="PRO_5043933776" description="Peptidase S1 domain-containing protein" evidence="3">
    <location>
        <begin position="20"/>
        <end position="276"/>
    </location>
</feature>
<dbReference type="EMBL" id="JAPWTK010000028">
    <property type="protein sequence ID" value="KAJ8956739.1"/>
    <property type="molecule type" value="Genomic_DNA"/>
</dbReference>
<dbReference type="PANTHER" id="PTHR24252:SF7">
    <property type="entry name" value="HYALIN"/>
    <property type="match status" value="1"/>
</dbReference>
<keyword evidence="3" id="KW-0732">Signal</keyword>
<protein>
    <recommendedName>
        <fullName evidence="4">Peptidase S1 domain-containing protein</fullName>
    </recommendedName>
</protein>
<keyword evidence="2" id="KW-0645">Protease</keyword>
<accession>A0AAV8YYM0</accession>
<dbReference type="FunFam" id="2.40.10.10:FF:000068">
    <property type="entry name" value="transmembrane protease serine 2"/>
    <property type="match status" value="1"/>
</dbReference>
<dbReference type="InterPro" id="IPR001254">
    <property type="entry name" value="Trypsin_dom"/>
</dbReference>
<dbReference type="Gene3D" id="2.40.10.10">
    <property type="entry name" value="Trypsin-like serine proteases"/>
    <property type="match status" value="1"/>
</dbReference>
<keyword evidence="6" id="KW-1185">Reference proteome</keyword>
<keyword evidence="1" id="KW-1015">Disulfide bond</keyword>
<dbReference type="InterPro" id="IPR009003">
    <property type="entry name" value="Peptidase_S1_PA"/>
</dbReference>
<evidence type="ECO:0000256" key="1">
    <source>
        <dbReference type="ARBA" id="ARBA00023157"/>
    </source>
</evidence>
<dbReference type="CDD" id="cd00190">
    <property type="entry name" value="Tryp_SPc"/>
    <property type="match status" value="1"/>
</dbReference>
<dbReference type="AlphaFoldDB" id="A0AAV8YYM0"/>
<dbReference type="GO" id="GO:0004252">
    <property type="term" value="F:serine-type endopeptidase activity"/>
    <property type="evidence" value="ECO:0007669"/>
    <property type="project" value="InterPro"/>
</dbReference>
<evidence type="ECO:0000313" key="6">
    <source>
        <dbReference type="Proteomes" id="UP001162162"/>
    </source>
</evidence>
<proteinExistence type="predicted"/>
<dbReference type="GO" id="GO:0006508">
    <property type="term" value="P:proteolysis"/>
    <property type="evidence" value="ECO:0007669"/>
    <property type="project" value="UniProtKB-KW"/>
</dbReference>
<dbReference type="SMART" id="SM00020">
    <property type="entry name" value="Tryp_SPc"/>
    <property type="match status" value="1"/>
</dbReference>
<dbReference type="InterPro" id="IPR001314">
    <property type="entry name" value="Peptidase_S1A"/>
</dbReference>
<organism evidence="5 6">
    <name type="scientific">Aromia moschata</name>
    <dbReference type="NCBI Taxonomy" id="1265417"/>
    <lineage>
        <taxon>Eukaryota</taxon>
        <taxon>Metazoa</taxon>
        <taxon>Ecdysozoa</taxon>
        <taxon>Arthropoda</taxon>
        <taxon>Hexapoda</taxon>
        <taxon>Insecta</taxon>
        <taxon>Pterygota</taxon>
        <taxon>Neoptera</taxon>
        <taxon>Endopterygota</taxon>
        <taxon>Coleoptera</taxon>
        <taxon>Polyphaga</taxon>
        <taxon>Cucujiformia</taxon>
        <taxon>Chrysomeloidea</taxon>
        <taxon>Cerambycidae</taxon>
        <taxon>Cerambycinae</taxon>
        <taxon>Callichromatini</taxon>
        <taxon>Aromia</taxon>
    </lineage>
</organism>
<dbReference type="Pfam" id="PF00089">
    <property type="entry name" value="Trypsin"/>
    <property type="match status" value="1"/>
</dbReference>
<gene>
    <name evidence="5" type="ORF">NQ318_014095</name>
</gene>
<feature type="domain" description="Peptidase S1" evidence="4">
    <location>
        <begin position="34"/>
        <end position="274"/>
    </location>
</feature>
<keyword evidence="2" id="KW-0378">Hydrolase</keyword>
<keyword evidence="2" id="KW-0720">Serine protease</keyword>
<dbReference type="InterPro" id="IPR018114">
    <property type="entry name" value="TRYPSIN_HIS"/>
</dbReference>
<evidence type="ECO:0000313" key="5">
    <source>
        <dbReference type="EMBL" id="KAJ8956739.1"/>
    </source>
</evidence>
<dbReference type="PANTHER" id="PTHR24252">
    <property type="entry name" value="ACROSIN-RELATED"/>
    <property type="match status" value="1"/>
</dbReference>
<comment type="caution">
    <text evidence="5">The sequence shown here is derived from an EMBL/GenBank/DDBJ whole genome shotgun (WGS) entry which is preliminary data.</text>
</comment>
<dbReference type="PRINTS" id="PR00722">
    <property type="entry name" value="CHYMOTRYPSIN"/>
</dbReference>
<dbReference type="PROSITE" id="PS50240">
    <property type="entry name" value="TRYPSIN_DOM"/>
    <property type="match status" value="1"/>
</dbReference>
<evidence type="ECO:0000259" key="4">
    <source>
        <dbReference type="PROSITE" id="PS50240"/>
    </source>
</evidence>
<feature type="signal peptide" evidence="3">
    <location>
        <begin position="1"/>
        <end position="19"/>
    </location>
</feature>
<dbReference type="InterPro" id="IPR033116">
    <property type="entry name" value="TRYPSIN_SER"/>
</dbReference>
<dbReference type="Proteomes" id="UP001162162">
    <property type="component" value="Unassembled WGS sequence"/>
</dbReference>
<sequence>MKLLVCVLPFWAPPWLCPTARWEFRSWASPGGRIVGGWEAQRGQFPFIVSLQWCLLSFCSHSCGGSIIAPQWILTAAHCRTEAPSIGSYSAVAGIVNLDDTNVERQTVRVSEYILHPDYIGGVAPHDIGLFRLSYPLIYNIYVQPIAFPPAGLEVSGGTILAGWGSTGGVILPQMPNALQTVEIPIVPVLECDQALTIVLSGDPHPLDLDANICTGPLTGGVSACSGDSGGPLIQDGQVIGIVSWGITPLRIHRAPSVYVKSSHYTFWVRSIVGNI</sequence>
<evidence type="ECO:0000256" key="3">
    <source>
        <dbReference type="SAM" id="SignalP"/>
    </source>
</evidence>